<keyword evidence="10" id="KW-1185">Reference proteome</keyword>
<evidence type="ECO:0000313" key="9">
    <source>
        <dbReference type="EMBL" id="WOO76475.1"/>
    </source>
</evidence>
<feature type="domain" description="Xylanolytic transcriptional activator regulatory" evidence="8">
    <location>
        <begin position="230"/>
        <end position="302"/>
    </location>
</feature>
<keyword evidence="6" id="KW-0539">Nucleus</keyword>
<feature type="region of interest" description="Disordered" evidence="7">
    <location>
        <begin position="669"/>
        <end position="752"/>
    </location>
</feature>
<proteinExistence type="predicted"/>
<evidence type="ECO:0000256" key="4">
    <source>
        <dbReference type="ARBA" id="ARBA00023125"/>
    </source>
</evidence>
<evidence type="ECO:0000256" key="6">
    <source>
        <dbReference type="ARBA" id="ARBA00023242"/>
    </source>
</evidence>
<evidence type="ECO:0000256" key="1">
    <source>
        <dbReference type="ARBA" id="ARBA00022723"/>
    </source>
</evidence>
<dbReference type="InterPro" id="IPR007219">
    <property type="entry name" value="XnlR_reg_dom"/>
</dbReference>
<keyword evidence="3" id="KW-0805">Transcription regulation</keyword>
<dbReference type="GO" id="GO:0003677">
    <property type="term" value="F:DNA binding"/>
    <property type="evidence" value="ECO:0007669"/>
    <property type="project" value="UniProtKB-KW"/>
</dbReference>
<evidence type="ECO:0000256" key="2">
    <source>
        <dbReference type="ARBA" id="ARBA00022833"/>
    </source>
</evidence>
<keyword evidence="1" id="KW-0479">Metal-binding</keyword>
<dbReference type="GO" id="GO:0006351">
    <property type="term" value="P:DNA-templated transcription"/>
    <property type="evidence" value="ECO:0007669"/>
    <property type="project" value="InterPro"/>
</dbReference>
<reference evidence="9" key="1">
    <citation type="submission" date="2023-10" db="EMBL/GenBank/DDBJ databases">
        <authorList>
            <person name="Noh H."/>
        </authorList>
    </citation>
    <scope>NUCLEOTIDE SEQUENCE</scope>
    <source>
        <strain evidence="9">DUCC4014</strain>
    </source>
</reference>
<dbReference type="AlphaFoldDB" id="A0AAF0XYX4"/>
<sequence>MRCMSSSPDEMRGHSSLEHDRPLELQSMPTKTTAMHLPCADQEAPGYRMRAPSSESPGTSPKHEFRPSSFPQASDHSPTDGVAAPGHNQAEAGSGPDVSGTGYSTRATSPGGLRVPHPPRQPLFGLPTSLVERLLSVYFTHIHNVWPLIYKPLFNPHTTSAPLLLAMLAIASCVATREKNAGNDEWTQEKLFNRAESSLHHCRMDNRIDIVQALILLSLRQTGCGDKRMAFSYAGRACCMALNLGLNLAPAHPESPADSELRSRVYWNCYVLDKTLAEETGRSFILPYRRSSTPLPSMTESDEFEMWPPLPTSLSPMPRSVRHIVPRRGYVMSCFVWTCRLGLIVEDILDMEQAGPPADTDGWERAFTEPLPGVNRDPAVVAEHINAKLEAWRAALPSTLEVDLSPNVSPLPHHVVGLSWYYTAQILLHSRFIKQRPSQFVQDTEEGDQSLRAHGICTKGSEACVNLLAHLDRHQLLAQVSADIIHILSLATLFEAFDASDSNDELAHRAKVNFAQCCIWLRNVSSNWPAASTHKVYFEGLIQGGLKLSSPDDDDASPAAKKRRGTMGAIASPSSLVESPSIPEGLRQVGRALSTTAGSTLPAISLPPLGVSSLFQLPQFYWNHLTNAVPGQGGITQPARFDQALDLVLGSPEASGAMDLAEWSPLNYSSTATLPSGQTPQSGPPTSASNPSYTQMQPPQQQQQQQQQIQTQQQQQQQQVNPQHLQQQQQQQQQQPTMPWDMDHSSFMNSGTLDPLDPSAIYSTLMSYMVEAARSR</sequence>
<dbReference type="Proteomes" id="UP000827549">
    <property type="component" value="Chromosome 1"/>
</dbReference>
<dbReference type="CDD" id="cd12148">
    <property type="entry name" value="fungal_TF_MHR"/>
    <property type="match status" value="1"/>
</dbReference>
<evidence type="ECO:0000259" key="8">
    <source>
        <dbReference type="SMART" id="SM00906"/>
    </source>
</evidence>
<dbReference type="PANTHER" id="PTHR31313">
    <property type="entry name" value="TY1 ENHANCER ACTIVATOR"/>
    <property type="match status" value="1"/>
</dbReference>
<organism evidence="9 10">
    <name type="scientific">Vanrija pseudolonga</name>
    <dbReference type="NCBI Taxonomy" id="143232"/>
    <lineage>
        <taxon>Eukaryota</taxon>
        <taxon>Fungi</taxon>
        <taxon>Dikarya</taxon>
        <taxon>Basidiomycota</taxon>
        <taxon>Agaricomycotina</taxon>
        <taxon>Tremellomycetes</taxon>
        <taxon>Trichosporonales</taxon>
        <taxon>Trichosporonaceae</taxon>
        <taxon>Vanrija</taxon>
    </lineage>
</organism>
<dbReference type="PANTHER" id="PTHR31313:SF78">
    <property type="entry name" value="TRANSCRIPTION FACTOR DOMAIN-CONTAINING PROTEIN"/>
    <property type="match status" value="1"/>
</dbReference>
<evidence type="ECO:0000256" key="5">
    <source>
        <dbReference type="ARBA" id="ARBA00023163"/>
    </source>
</evidence>
<name>A0AAF0XYX4_9TREE</name>
<feature type="compositionally biased region" description="Basic and acidic residues" evidence="7">
    <location>
        <begin position="9"/>
        <end position="23"/>
    </location>
</feature>
<dbReference type="InterPro" id="IPR051615">
    <property type="entry name" value="Transcr_Regulatory_Elem"/>
</dbReference>
<dbReference type="Pfam" id="PF04082">
    <property type="entry name" value="Fungal_trans"/>
    <property type="match status" value="1"/>
</dbReference>
<gene>
    <name evidence="9" type="primary">nirA_0</name>
    <name evidence="9" type="ORF">LOC62_01G000096</name>
</gene>
<feature type="region of interest" description="Disordered" evidence="7">
    <location>
        <begin position="549"/>
        <end position="582"/>
    </location>
</feature>
<evidence type="ECO:0000256" key="3">
    <source>
        <dbReference type="ARBA" id="ARBA00023015"/>
    </source>
</evidence>
<feature type="compositionally biased region" description="Low complexity" evidence="7">
    <location>
        <begin position="695"/>
        <end position="736"/>
    </location>
</feature>
<dbReference type="GO" id="GO:0008270">
    <property type="term" value="F:zinc ion binding"/>
    <property type="evidence" value="ECO:0007669"/>
    <property type="project" value="InterPro"/>
</dbReference>
<keyword evidence="5" id="KW-0804">Transcription</keyword>
<accession>A0AAF0XYX4</accession>
<dbReference type="GeneID" id="87803358"/>
<feature type="region of interest" description="Disordered" evidence="7">
    <location>
        <begin position="1"/>
        <end position="120"/>
    </location>
</feature>
<keyword evidence="2" id="KW-0862">Zinc</keyword>
<feature type="compositionally biased region" description="Polar residues" evidence="7">
    <location>
        <begin position="669"/>
        <end position="694"/>
    </location>
</feature>
<keyword evidence="4" id="KW-0238">DNA-binding</keyword>
<protein>
    <submittedName>
        <fullName evidence="9">Nitrogen assimilation transcription factor nirA</fullName>
    </submittedName>
</protein>
<evidence type="ECO:0000313" key="10">
    <source>
        <dbReference type="Proteomes" id="UP000827549"/>
    </source>
</evidence>
<dbReference type="EMBL" id="CP086714">
    <property type="protein sequence ID" value="WOO76475.1"/>
    <property type="molecule type" value="Genomic_DNA"/>
</dbReference>
<dbReference type="RefSeq" id="XP_062622507.1">
    <property type="nucleotide sequence ID" value="XM_062766523.1"/>
</dbReference>
<evidence type="ECO:0000256" key="7">
    <source>
        <dbReference type="SAM" id="MobiDB-lite"/>
    </source>
</evidence>
<dbReference type="SMART" id="SM00906">
    <property type="entry name" value="Fungal_trans"/>
    <property type="match status" value="1"/>
</dbReference>